<reference evidence="1" key="1">
    <citation type="journal article" date="2022" name="Plant J.">
        <title>Strategies of tolerance reflected in two North American maple genomes.</title>
        <authorList>
            <person name="McEvoy S.L."/>
            <person name="Sezen U.U."/>
            <person name="Trouern-Trend A."/>
            <person name="McMahon S.M."/>
            <person name="Schaberg P.G."/>
            <person name="Yang J."/>
            <person name="Wegrzyn J.L."/>
            <person name="Swenson N.G."/>
        </authorList>
    </citation>
    <scope>NUCLEOTIDE SEQUENCE</scope>
    <source>
        <strain evidence="1">91603</strain>
    </source>
</reference>
<organism evidence="1 2">
    <name type="scientific">Acer negundo</name>
    <name type="common">Box elder</name>
    <dbReference type="NCBI Taxonomy" id="4023"/>
    <lineage>
        <taxon>Eukaryota</taxon>
        <taxon>Viridiplantae</taxon>
        <taxon>Streptophyta</taxon>
        <taxon>Embryophyta</taxon>
        <taxon>Tracheophyta</taxon>
        <taxon>Spermatophyta</taxon>
        <taxon>Magnoliopsida</taxon>
        <taxon>eudicotyledons</taxon>
        <taxon>Gunneridae</taxon>
        <taxon>Pentapetalae</taxon>
        <taxon>rosids</taxon>
        <taxon>malvids</taxon>
        <taxon>Sapindales</taxon>
        <taxon>Sapindaceae</taxon>
        <taxon>Hippocastanoideae</taxon>
        <taxon>Acereae</taxon>
        <taxon>Acer</taxon>
    </lineage>
</organism>
<protein>
    <submittedName>
        <fullName evidence="1">Uncharacterized protein</fullName>
    </submittedName>
</protein>
<dbReference type="Proteomes" id="UP001064489">
    <property type="component" value="Chromosome 9"/>
</dbReference>
<gene>
    <name evidence="1" type="ORF">LWI28_010305</name>
</gene>
<name>A0AAD5JU64_ACENE</name>
<sequence length="257" mass="27840">MFCLCLNFYMHQDETRFACIDTKLDSCAKVTSDNSCGLWRRVTGGGGGCGSLRRSDNSRRCAVVGIDSSGSSTAVSSSCQNDGRIPIVMVGHRWQRLWSPAVGHRWRWGRQQSPMVRYRPTVCGGSGQAGSLMSTSGVPRQCRWSTSTTAGHRWRSLAAARPVAECRLRWWVVGGNGCGLRQRVACGGGGSGSLRWSDANRRCAGRWRQPSLAPRSVTVVLVTGGNSGGLRQCAKRGGGCSLRRPGRRRHLSAIGVR</sequence>
<accession>A0AAD5JU64</accession>
<keyword evidence="2" id="KW-1185">Reference proteome</keyword>
<evidence type="ECO:0000313" key="2">
    <source>
        <dbReference type="Proteomes" id="UP001064489"/>
    </source>
</evidence>
<dbReference type="AlphaFoldDB" id="A0AAD5JU64"/>
<dbReference type="EMBL" id="JAJSOW010000001">
    <property type="protein sequence ID" value="KAI9200599.1"/>
    <property type="molecule type" value="Genomic_DNA"/>
</dbReference>
<reference evidence="1" key="2">
    <citation type="submission" date="2023-02" db="EMBL/GenBank/DDBJ databases">
        <authorList>
            <person name="Swenson N.G."/>
            <person name="Wegrzyn J.L."/>
            <person name="Mcevoy S.L."/>
        </authorList>
    </citation>
    <scope>NUCLEOTIDE SEQUENCE</scope>
    <source>
        <strain evidence="1">91603</strain>
        <tissue evidence="1">Leaf</tissue>
    </source>
</reference>
<evidence type="ECO:0000313" key="1">
    <source>
        <dbReference type="EMBL" id="KAI9200599.1"/>
    </source>
</evidence>
<proteinExistence type="predicted"/>
<comment type="caution">
    <text evidence="1">The sequence shown here is derived from an EMBL/GenBank/DDBJ whole genome shotgun (WGS) entry which is preliminary data.</text>
</comment>